<organism evidence="1">
    <name type="scientific">marine sediment metagenome</name>
    <dbReference type="NCBI Taxonomy" id="412755"/>
    <lineage>
        <taxon>unclassified sequences</taxon>
        <taxon>metagenomes</taxon>
        <taxon>ecological metagenomes</taxon>
    </lineage>
</organism>
<protein>
    <submittedName>
        <fullName evidence="1">Uncharacterized protein</fullName>
    </submittedName>
</protein>
<accession>A0A0F9K201</accession>
<sequence>MATMKRFTFFIEEQDNQIYAIKYYKIHYHGRDVNHAYNRAEVFMNDNFSKGLDYGYKLLTLNQYNQLKNNGSWKDIFPKQMTYLPVWLVYVVLAGTAKLVQRIASRHYVKGNDVINKKEVWTCFHQYDNIIGIHKRLRFYIEDNGTQYLNYFIAHLSHDIYKRKGIKGHNARQQIRNNLKDLSVKMINQVEENR</sequence>
<proteinExistence type="predicted"/>
<name>A0A0F9K201_9ZZZZ</name>
<comment type="caution">
    <text evidence="1">The sequence shown here is derived from an EMBL/GenBank/DDBJ whole genome shotgun (WGS) entry which is preliminary data.</text>
</comment>
<dbReference type="EMBL" id="LAZR01008879">
    <property type="protein sequence ID" value="KKM76013.1"/>
    <property type="molecule type" value="Genomic_DNA"/>
</dbReference>
<reference evidence="1" key="1">
    <citation type="journal article" date="2015" name="Nature">
        <title>Complex archaea that bridge the gap between prokaryotes and eukaryotes.</title>
        <authorList>
            <person name="Spang A."/>
            <person name="Saw J.H."/>
            <person name="Jorgensen S.L."/>
            <person name="Zaremba-Niedzwiedzka K."/>
            <person name="Martijn J."/>
            <person name="Lind A.E."/>
            <person name="van Eijk R."/>
            <person name="Schleper C."/>
            <person name="Guy L."/>
            <person name="Ettema T.J."/>
        </authorList>
    </citation>
    <scope>NUCLEOTIDE SEQUENCE</scope>
</reference>
<dbReference type="AlphaFoldDB" id="A0A0F9K201"/>
<gene>
    <name evidence="1" type="ORF">LCGC14_1384490</name>
</gene>
<evidence type="ECO:0000313" key="1">
    <source>
        <dbReference type="EMBL" id="KKM76013.1"/>
    </source>
</evidence>